<comment type="caution">
    <text evidence="1">The sequence shown here is derived from an EMBL/GenBank/DDBJ whole genome shotgun (WGS) entry which is preliminary data.</text>
</comment>
<name>A0ACC3D798_9PEZI</name>
<feature type="non-terminal residue" evidence="1">
    <location>
        <position position="78"/>
    </location>
</feature>
<proteinExistence type="predicted"/>
<sequence length="78" mass="8279">MAMAVDQRQHAQYSGLPLDHTMRYAAPQFTNPWVSAATSSSMYSTALAPSTNNEQVSRSSSMSMPYAGVPVSAPSLGP</sequence>
<reference evidence="1" key="1">
    <citation type="submission" date="2024-09" db="EMBL/GenBank/DDBJ databases">
        <title>Black Yeasts Isolated from many extreme environments.</title>
        <authorList>
            <person name="Coleine C."/>
            <person name="Stajich J.E."/>
            <person name="Selbmann L."/>
        </authorList>
    </citation>
    <scope>NUCLEOTIDE SEQUENCE</scope>
    <source>
        <strain evidence="1">CCFEE 5737</strain>
    </source>
</reference>
<evidence type="ECO:0000313" key="1">
    <source>
        <dbReference type="EMBL" id="KAK3062744.1"/>
    </source>
</evidence>
<accession>A0ACC3D798</accession>
<keyword evidence="2" id="KW-1185">Reference proteome</keyword>
<organism evidence="1 2">
    <name type="scientific">Coniosporium uncinatum</name>
    <dbReference type="NCBI Taxonomy" id="93489"/>
    <lineage>
        <taxon>Eukaryota</taxon>
        <taxon>Fungi</taxon>
        <taxon>Dikarya</taxon>
        <taxon>Ascomycota</taxon>
        <taxon>Pezizomycotina</taxon>
        <taxon>Dothideomycetes</taxon>
        <taxon>Dothideomycetes incertae sedis</taxon>
        <taxon>Coniosporium</taxon>
    </lineage>
</organism>
<dbReference type="Proteomes" id="UP001186974">
    <property type="component" value="Unassembled WGS sequence"/>
</dbReference>
<dbReference type="EMBL" id="JAWDJW010007145">
    <property type="protein sequence ID" value="KAK3062744.1"/>
    <property type="molecule type" value="Genomic_DNA"/>
</dbReference>
<protein>
    <submittedName>
        <fullName evidence="1">Uncharacterized protein</fullName>
    </submittedName>
</protein>
<gene>
    <name evidence="1" type="ORF">LTS18_003446</name>
</gene>
<evidence type="ECO:0000313" key="2">
    <source>
        <dbReference type="Proteomes" id="UP001186974"/>
    </source>
</evidence>